<evidence type="ECO:0000256" key="3">
    <source>
        <dbReference type="ARBA" id="ARBA00022989"/>
    </source>
</evidence>
<dbReference type="GO" id="GO:0008610">
    <property type="term" value="P:lipid biosynthetic process"/>
    <property type="evidence" value="ECO:0007669"/>
    <property type="project" value="InterPro"/>
</dbReference>
<accession>A0A3G9GML3</accession>
<feature type="transmembrane region" description="Helical" evidence="7">
    <location>
        <begin position="355"/>
        <end position="373"/>
    </location>
</feature>
<feature type="transmembrane region" description="Helical" evidence="7">
    <location>
        <begin position="139"/>
        <end position="163"/>
    </location>
</feature>
<dbReference type="GO" id="GO:0006643">
    <property type="term" value="P:membrane lipid metabolic process"/>
    <property type="evidence" value="ECO:0007669"/>
    <property type="project" value="TreeGrafter"/>
</dbReference>
<dbReference type="PANTHER" id="PTHR21624">
    <property type="entry name" value="STEROL DESATURASE-RELATED PROTEIN"/>
    <property type="match status" value="1"/>
</dbReference>
<organism evidence="9 10">
    <name type="scientific">Aquitalea magnusonii</name>
    <dbReference type="NCBI Taxonomy" id="332411"/>
    <lineage>
        <taxon>Bacteria</taxon>
        <taxon>Pseudomonadati</taxon>
        <taxon>Pseudomonadota</taxon>
        <taxon>Betaproteobacteria</taxon>
        <taxon>Neisseriales</taxon>
        <taxon>Chromobacteriaceae</taxon>
        <taxon>Aquitalea</taxon>
    </lineage>
</organism>
<dbReference type="InterPro" id="IPR051689">
    <property type="entry name" value="Sterol_desaturase/TMEM195"/>
</dbReference>
<dbReference type="GO" id="GO:0012505">
    <property type="term" value="C:endomembrane system"/>
    <property type="evidence" value="ECO:0007669"/>
    <property type="project" value="UniProtKB-SubCell"/>
</dbReference>
<dbReference type="STRING" id="332411.VI06_17600"/>
<sequence>MEQITVYAFPVFLLLMLVEIGYGLAVGRNTYRLSDALASLSQGLQSQLVASVSMLFQLGLYALTWQHLAIFPHAALWATPWGWLLAIVMFDFCDYWLHRVGHESAVFWAAHAVHHQSQHFNLSTALRQESTVAFLGWPFYLPMALLGVPPAQFALAGLIVLLYQFWIHTEHIGKLGWFDRVFSSPSNHRVHHAVNDQYLDKNYGGMLIIWDRLFGTFIEEDEAPVYGTRTPLNSWNPLWAVASGYAPLWRLACRAPRWQDKLKVWFKAPGWLPPGVRDDSPAFDLQAARQRYDPPLTRAAMLMALGQFVLQTAAAAAYLWQSDVLATPALWGFALLQLAGLFGLGRLLQGMCSPWRLLALDVLLLLLAAAGSLL</sequence>
<evidence type="ECO:0000256" key="2">
    <source>
        <dbReference type="ARBA" id="ARBA00022692"/>
    </source>
</evidence>
<name>A0A3G9GML3_9NEIS</name>
<gene>
    <name evidence="9" type="ORF">DLM_4115</name>
</gene>
<keyword evidence="10" id="KW-1185">Reference proteome</keyword>
<evidence type="ECO:0000313" key="9">
    <source>
        <dbReference type="EMBL" id="BBF87689.1"/>
    </source>
</evidence>
<keyword evidence="4" id="KW-0560">Oxidoreductase</keyword>
<dbReference type="KEGG" id="amah:DLM_4115"/>
<reference evidence="10" key="3">
    <citation type="journal article" date="2017" name="Plant Physiol. Biochem.">
        <title>Differential oxidative and antioxidative response of duckweed Lemna minor toward plant growth promoting/inhibiting bacteria.</title>
        <authorList>
            <person name="Ishizawa H."/>
            <person name="Kuroda M."/>
            <person name="Morikawa M."/>
            <person name="Ike M."/>
        </authorList>
    </citation>
    <scope>NUCLEOTIDE SEQUENCE [LARGE SCALE GENOMIC DNA]</scope>
    <source>
        <strain evidence="10">H3</strain>
    </source>
</reference>
<keyword evidence="6 7" id="KW-0472">Membrane</keyword>
<dbReference type="PANTHER" id="PTHR21624:SF1">
    <property type="entry name" value="ALKYLGLYCEROL MONOOXYGENASE"/>
    <property type="match status" value="1"/>
</dbReference>
<dbReference type="Pfam" id="PF04116">
    <property type="entry name" value="FA_hydroxylase"/>
    <property type="match status" value="1"/>
</dbReference>
<evidence type="ECO:0000259" key="8">
    <source>
        <dbReference type="Pfam" id="PF04116"/>
    </source>
</evidence>
<evidence type="ECO:0000256" key="5">
    <source>
        <dbReference type="ARBA" id="ARBA00023098"/>
    </source>
</evidence>
<proteinExistence type="predicted"/>
<evidence type="ECO:0000256" key="1">
    <source>
        <dbReference type="ARBA" id="ARBA00004127"/>
    </source>
</evidence>
<dbReference type="Proteomes" id="UP000198290">
    <property type="component" value="Chromosome"/>
</dbReference>
<dbReference type="GO" id="GO:0050479">
    <property type="term" value="F:glyceryl-ether monooxygenase activity"/>
    <property type="evidence" value="ECO:0007669"/>
    <property type="project" value="TreeGrafter"/>
</dbReference>
<reference evidence="9 10" key="2">
    <citation type="journal article" date="2017" name="Genome Announc.">
        <title>Draft genome sequence of Aquitalea magnusonii strain H3, a plant growth-promoting bacterium of duckweed Lemna minor.</title>
        <authorList>
            <person name="Ishizawa H."/>
            <person name="Kuroda M."/>
            <person name="Ike M."/>
        </authorList>
    </citation>
    <scope>NUCLEOTIDE SEQUENCE [LARGE SCALE GENOMIC DNA]</scope>
    <source>
        <strain evidence="9 10">H3</strain>
    </source>
</reference>
<feature type="transmembrane region" description="Helical" evidence="7">
    <location>
        <begin position="326"/>
        <end position="348"/>
    </location>
</feature>
<keyword evidence="2 7" id="KW-0812">Transmembrane</keyword>
<feature type="transmembrane region" description="Helical" evidence="7">
    <location>
        <begin position="299"/>
        <end position="320"/>
    </location>
</feature>
<feature type="domain" description="Fatty acid hydroxylase" evidence="8">
    <location>
        <begin position="83"/>
        <end position="216"/>
    </location>
</feature>
<evidence type="ECO:0000256" key="6">
    <source>
        <dbReference type="ARBA" id="ARBA00023136"/>
    </source>
</evidence>
<reference evidence="10" key="1">
    <citation type="journal article" date="2017" name="Biotechnol. Biofuels">
        <title>Evaluation of environmental bacterial communities as a factor affecting the growth of duckweed Lemna minor.</title>
        <authorList>
            <person name="Ishizawa H."/>
            <person name="Kuroda M."/>
            <person name="Morikawa M."/>
            <person name="Ike M."/>
        </authorList>
    </citation>
    <scope>NUCLEOTIDE SEQUENCE [LARGE SCALE GENOMIC DNA]</scope>
    <source>
        <strain evidence="10">H3</strain>
    </source>
</reference>
<dbReference type="GO" id="GO:0016020">
    <property type="term" value="C:membrane"/>
    <property type="evidence" value="ECO:0007669"/>
    <property type="project" value="GOC"/>
</dbReference>
<feature type="transmembrane region" description="Helical" evidence="7">
    <location>
        <begin position="7"/>
        <end position="24"/>
    </location>
</feature>
<dbReference type="GO" id="GO:0005506">
    <property type="term" value="F:iron ion binding"/>
    <property type="evidence" value="ECO:0007669"/>
    <property type="project" value="InterPro"/>
</dbReference>
<dbReference type="AlphaFoldDB" id="A0A3G9GML3"/>
<keyword evidence="3 7" id="KW-1133">Transmembrane helix</keyword>
<keyword evidence="5" id="KW-0443">Lipid metabolism</keyword>
<dbReference type="OrthoDB" id="9770329at2"/>
<evidence type="ECO:0000313" key="10">
    <source>
        <dbReference type="Proteomes" id="UP000198290"/>
    </source>
</evidence>
<evidence type="ECO:0000256" key="4">
    <source>
        <dbReference type="ARBA" id="ARBA00023002"/>
    </source>
</evidence>
<comment type="subcellular location">
    <subcellularLocation>
        <location evidence="1">Endomembrane system</location>
        <topology evidence="1">Multi-pass membrane protein</topology>
    </subcellularLocation>
</comment>
<dbReference type="InterPro" id="IPR006694">
    <property type="entry name" value="Fatty_acid_hydroxylase"/>
</dbReference>
<dbReference type="EMBL" id="AP018823">
    <property type="protein sequence ID" value="BBF87689.1"/>
    <property type="molecule type" value="Genomic_DNA"/>
</dbReference>
<feature type="transmembrane region" description="Helical" evidence="7">
    <location>
        <begin position="75"/>
        <end position="97"/>
    </location>
</feature>
<protein>
    <submittedName>
        <fullName evidence="9">Sterol desaturase</fullName>
    </submittedName>
</protein>
<evidence type="ECO:0000256" key="7">
    <source>
        <dbReference type="SAM" id="Phobius"/>
    </source>
</evidence>
<dbReference type="RefSeq" id="WP_089083002.1">
    <property type="nucleotide sequence ID" value="NZ_AP018823.1"/>
</dbReference>